<dbReference type="GO" id="GO:0005634">
    <property type="term" value="C:nucleus"/>
    <property type="evidence" value="ECO:0007669"/>
    <property type="project" value="UniProtKB-SubCell"/>
</dbReference>
<dbReference type="GO" id="GO:0000785">
    <property type="term" value="C:chromatin"/>
    <property type="evidence" value="ECO:0007669"/>
    <property type="project" value="UniProtKB-ARBA"/>
</dbReference>
<evidence type="ECO:0000256" key="3">
    <source>
        <dbReference type="ARBA" id="ARBA00023125"/>
    </source>
</evidence>
<comment type="similarity">
    <text evidence="2">Belongs to the HMGB family.</text>
</comment>
<evidence type="ECO:0000256" key="4">
    <source>
        <dbReference type="ARBA" id="ARBA00023242"/>
    </source>
</evidence>
<evidence type="ECO:0000256" key="2">
    <source>
        <dbReference type="ARBA" id="ARBA00008774"/>
    </source>
</evidence>
<dbReference type="InterPro" id="IPR036910">
    <property type="entry name" value="HMG_box_dom_sf"/>
</dbReference>
<dbReference type="PANTHER" id="PTHR46261">
    <property type="entry name" value="HIGH MOBILITY GROUP B PROTEIN 4-RELATED"/>
    <property type="match status" value="1"/>
</dbReference>
<protein>
    <recommendedName>
        <fullName evidence="6">HMG box domain-containing protein</fullName>
    </recommendedName>
</protein>
<dbReference type="GO" id="GO:0003682">
    <property type="term" value="F:chromatin binding"/>
    <property type="evidence" value="ECO:0007669"/>
    <property type="project" value="UniProtKB-ARBA"/>
</dbReference>
<dbReference type="GO" id="GO:0003677">
    <property type="term" value="F:DNA binding"/>
    <property type="evidence" value="ECO:0007669"/>
    <property type="project" value="UniProtKB-KW"/>
</dbReference>
<evidence type="ECO:0000256" key="1">
    <source>
        <dbReference type="ARBA" id="ARBA00004123"/>
    </source>
</evidence>
<feature type="domain" description="HMG box" evidence="6">
    <location>
        <begin position="2"/>
        <end position="50"/>
    </location>
</feature>
<feature type="region of interest" description="Disordered" evidence="5">
    <location>
        <begin position="1"/>
        <end position="27"/>
    </location>
</feature>
<keyword evidence="4" id="KW-0539">Nucleus</keyword>
<comment type="subcellular location">
    <subcellularLocation>
        <location evidence="1">Nucleus</location>
    </subcellularLocation>
</comment>
<dbReference type="GO" id="GO:0030527">
    <property type="term" value="F:structural constituent of chromatin"/>
    <property type="evidence" value="ECO:0007669"/>
    <property type="project" value="UniProtKB-ARBA"/>
</dbReference>
<organism evidence="7 8">
    <name type="scientific">Malus baccata</name>
    <name type="common">Siberian crab apple</name>
    <name type="synonym">Pyrus baccata</name>
    <dbReference type="NCBI Taxonomy" id="106549"/>
    <lineage>
        <taxon>Eukaryota</taxon>
        <taxon>Viridiplantae</taxon>
        <taxon>Streptophyta</taxon>
        <taxon>Embryophyta</taxon>
        <taxon>Tracheophyta</taxon>
        <taxon>Spermatophyta</taxon>
        <taxon>Magnoliopsida</taxon>
        <taxon>eudicotyledons</taxon>
        <taxon>Gunneridae</taxon>
        <taxon>Pentapetalae</taxon>
        <taxon>rosids</taxon>
        <taxon>fabids</taxon>
        <taxon>Rosales</taxon>
        <taxon>Rosaceae</taxon>
        <taxon>Amygdaloideae</taxon>
        <taxon>Maleae</taxon>
        <taxon>Malus</taxon>
    </lineage>
</organism>
<keyword evidence="8" id="KW-1185">Reference proteome</keyword>
<reference evidence="7 8" key="1">
    <citation type="journal article" date="2019" name="G3 (Bethesda)">
        <title>Sequencing of a Wild Apple (Malus baccata) Genome Unravels the Differences Between Cultivated and Wild Apple Species Regarding Disease Resistance and Cold Tolerance.</title>
        <authorList>
            <person name="Chen X."/>
        </authorList>
    </citation>
    <scope>NUCLEOTIDE SEQUENCE [LARGE SCALE GENOMIC DNA]</scope>
    <source>
        <strain evidence="8">cv. Shandingzi</strain>
        <tissue evidence="7">Leaves</tissue>
    </source>
</reference>
<evidence type="ECO:0000313" key="8">
    <source>
        <dbReference type="Proteomes" id="UP000315295"/>
    </source>
</evidence>
<dbReference type="Gene3D" id="1.10.30.10">
    <property type="entry name" value="High mobility group box domain"/>
    <property type="match status" value="1"/>
</dbReference>
<proteinExistence type="inferred from homology"/>
<dbReference type="STRING" id="106549.A0A540KQ20"/>
<dbReference type="GO" id="GO:0006325">
    <property type="term" value="P:chromatin organization"/>
    <property type="evidence" value="ECO:0007669"/>
    <property type="project" value="UniProtKB-ARBA"/>
</dbReference>
<sequence length="93" mass="10574">MMDDFRKSYKEVNPDSKGVKTVAKEGGEKWKSMTDEKKKVFVKSVSTKKQANIDHSTGDKIPRSFVFSRCKLPGPLKQLQADLRKLLLPYTAL</sequence>
<dbReference type="Proteomes" id="UP000315295">
    <property type="component" value="Unassembled WGS sequence"/>
</dbReference>
<gene>
    <name evidence="7" type="ORF">C1H46_038130</name>
</gene>
<evidence type="ECO:0000259" key="6">
    <source>
        <dbReference type="Pfam" id="PF00505"/>
    </source>
</evidence>
<dbReference type="SUPFAM" id="SSF47095">
    <property type="entry name" value="HMG-box"/>
    <property type="match status" value="1"/>
</dbReference>
<name>A0A540KQ20_MALBA</name>
<dbReference type="InterPro" id="IPR009071">
    <property type="entry name" value="HMG_box_dom"/>
</dbReference>
<keyword evidence="3" id="KW-0238">DNA-binding</keyword>
<dbReference type="AlphaFoldDB" id="A0A540KQ20"/>
<evidence type="ECO:0000313" key="7">
    <source>
        <dbReference type="EMBL" id="TQD76324.1"/>
    </source>
</evidence>
<accession>A0A540KQ20</accession>
<dbReference type="PANTHER" id="PTHR46261:SF35">
    <property type="entry name" value="HIGH MOBILITY GROUP B PROTEIN 4-RELATED"/>
    <property type="match status" value="1"/>
</dbReference>
<comment type="caution">
    <text evidence="7">The sequence shown here is derived from an EMBL/GenBank/DDBJ whole genome shotgun (WGS) entry which is preliminary data.</text>
</comment>
<dbReference type="EMBL" id="VIEB01001037">
    <property type="protein sequence ID" value="TQD76324.1"/>
    <property type="molecule type" value="Genomic_DNA"/>
</dbReference>
<evidence type="ECO:0000256" key="5">
    <source>
        <dbReference type="SAM" id="MobiDB-lite"/>
    </source>
</evidence>
<dbReference type="InterPro" id="IPR031061">
    <property type="entry name" value="HMGB_plant"/>
</dbReference>
<dbReference type="Pfam" id="PF00505">
    <property type="entry name" value="HMG_box"/>
    <property type="match status" value="1"/>
</dbReference>